<dbReference type="GO" id="GO:0008270">
    <property type="term" value="F:zinc ion binding"/>
    <property type="evidence" value="ECO:0007669"/>
    <property type="project" value="InterPro"/>
</dbReference>
<comment type="caution">
    <text evidence="8">The sequence shown here is derived from an EMBL/GenBank/DDBJ whole genome shotgun (WGS) entry which is preliminary data.</text>
</comment>
<dbReference type="SUPFAM" id="SSF57701">
    <property type="entry name" value="Zn2/Cys6 DNA-binding domain"/>
    <property type="match status" value="1"/>
</dbReference>
<keyword evidence="3" id="KW-0805">Transcription regulation</keyword>
<keyword evidence="4" id="KW-0238">DNA-binding</keyword>
<dbReference type="InterPro" id="IPR036864">
    <property type="entry name" value="Zn2-C6_fun-type_DNA-bd_sf"/>
</dbReference>
<evidence type="ECO:0000256" key="4">
    <source>
        <dbReference type="ARBA" id="ARBA00023125"/>
    </source>
</evidence>
<dbReference type="CDD" id="cd12148">
    <property type="entry name" value="fungal_TF_MHR"/>
    <property type="match status" value="1"/>
</dbReference>
<keyword evidence="5" id="KW-0804">Transcription</keyword>
<gene>
    <name evidence="8" type="ORF">POLS_LOCUS1156</name>
</gene>
<dbReference type="GO" id="GO:0006351">
    <property type="term" value="P:DNA-templated transcription"/>
    <property type="evidence" value="ECO:0007669"/>
    <property type="project" value="InterPro"/>
</dbReference>
<keyword evidence="1" id="KW-0479">Metal-binding</keyword>
<dbReference type="PROSITE" id="PS00463">
    <property type="entry name" value="ZN2_CY6_FUNGAL_1"/>
    <property type="match status" value="1"/>
</dbReference>
<protein>
    <recommendedName>
        <fullName evidence="7">Zn(2)-C6 fungal-type domain-containing protein</fullName>
    </recommendedName>
</protein>
<keyword evidence="9" id="KW-1185">Reference proteome</keyword>
<keyword evidence="6" id="KW-0539">Nucleus</keyword>
<evidence type="ECO:0000256" key="1">
    <source>
        <dbReference type="ARBA" id="ARBA00022723"/>
    </source>
</evidence>
<dbReference type="OrthoDB" id="654211at2759"/>
<dbReference type="Pfam" id="PF04082">
    <property type="entry name" value="Fungal_trans"/>
    <property type="match status" value="1"/>
</dbReference>
<evidence type="ECO:0000256" key="3">
    <source>
        <dbReference type="ARBA" id="ARBA00023015"/>
    </source>
</evidence>
<dbReference type="GO" id="GO:0000981">
    <property type="term" value="F:DNA-binding transcription factor activity, RNA polymerase II-specific"/>
    <property type="evidence" value="ECO:0007669"/>
    <property type="project" value="InterPro"/>
</dbReference>
<sequence length="583" mass="64506">MDENYPIEALFIHLNDESGLRDFGVSRPRPEPQNATQSHLGIISSGILPSTIIVAGTMNRSCIACAESKLRCDLKQSGLCSRCVQKGWTCARAERKKRARRTRLNSLPLQNRSVDESPRISESTFNVQSVDSVDWSSLESYSADEVDFLAQLAELENSVDMSSFSWISHEIPSMASDNSSSQSTSERRYGLGVPEVSMNVGYLSPDNFRLPADYVLGLEGPETVPVHQLETYARLFLAHFHPFFPLLHLPTFHLALSPAVLVRAICFIGAGFETSTASKSDANLLHESLSSLLAKCYLHCDKSTPKLEELQAVLFFQFASMANEESAAERAASRLLHPLLVAAIRQAGLLKIHGECSKAKRDAHKWQSWITKESEKRVLWGAFTIDCYQSLLCGSKPLLSPTDTRASFPCDDSSWNACSASLWAAIPAQDPSSCFLSSVKGLMARQVPSESNLTTFGMNLLILAIHSLLLEAQTSLLPVDLSVLEGALSTWHLTWERLQGLQQYSALGLGDLLIANSLSLYYLASHFLRNGRPVLGEGAYIQRSMVPGNPLIIKEQVYQDEMMRSVREMLREYQGLGKQLAIN</sequence>
<evidence type="ECO:0000313" key="9">
    <source>
        <dbReference type="Proteomes" id="UP001153618"/>
    </source>
</evidence>
<evidence type="ECO:0000259" key="7">
    <source>
        <dbReference type="PROSITE" id="PS00463"/>
    </source>
</evidence>
<keyword evidence="2" id="KW-0862">Zinc</keyword>
<reference evidence="8" key="1">
    <citation type="submission" date="2021-07" db="EMBL/GenBank/DDBJ databases">
        <authorList>
            <person name="Branca A.L. A."/>
        </authorList>
    </citation>
    <scope>NUCLEOTIDE SEQUENCE</scope>
</reference>
<dbReference type="Gene3D" id="4.10.240.10">
    <property type="entry name" value="Zn(2)-C6 fungal-type DNA-binding domain"/>
    <property type="match status" value="1"/>
</dbReference>
<dbReference type="InterPro" id="IPR007219">
    <property type="entry name" value="XnlR_reg_dom"/>
</dbReference>
<organism evidence="8 9">
    <name type="scientific">Penicillium olsonii</name>
    <dbReference type="NCBI Taxonomy" id="99116"/>
    <lineage>
        <taxon>Eukaryota</taxon>
        <taxon>Fungi</taxon>
        <taxon>Dikarya</taxon>
        <taxon>Ascomycota</taxon>
        <taxon>Pezizomycotina</taxon>
        <taxon>Eurotiomycetes</taxon>
        <taxon>Eurotiomycetidae</taxon>
        <taxon>Eurotiales</taxon>
        <taxon>Aspergillaceae</taxon>
        <taxon>Penicillium</taxon>
    </lineage>
</organism>
<dbReference type="GO" id="GO:0003677">
    <property type="term" value="F:DNA binding"/>
    <property type="evidence" value="ECO:0007669"/>
    <property type="project" value="UniProtKB-KW"/>
</dbReference>
<dbReference type="Proteomes" id="UP001153618">
    <property type="component" value="Unassembled WGS sequence"/>
</dbReference>
<dbReference type="AlphaFoldDB" id="A0A9W4HDC0"/>
<dbReference type="PANTHER" id="PTHR47660:SF2">
    <property type="entry name" value="TRANSCRIPTION FACTOR WITH C2H2 AND ZN(2)-CYS(6) DNA BINDING DOMAIN (EUROFUNG)"/>
    <property type="match status" value="1"/>
</dbReference>
<accession>A0A9W4HDC0</accession>
<dbReference type="CDD" id="cd00067">
    <property type="entry name" value="GAL4"/>
    <property type="match status" value="1"/>
</dbReference>
<dbReference type="InterPro" id="IPR001138">
    <property type="entry name" value="Zn2Cys6_DnaBD"/>
</dbReference>
<evidence type="ECO:0000313" key="8">
    <source>
        <dbReference type="EMBL" id="CAG7975707.1"/>
    </source>
</evidence>
<dbReference type="EMBL" id="CAJVOS010000009">
    <property type="protein sequence ID" value="CAG7975707.1"/>
    <property type="molecule type" value="Genomic_DNA"/>
</dbReference>
<dbReference type="PANTHER" id="PTHR47660">
    <property type="entry name" value="TRANSCRIPTION FACTOR WITH C2H2 AND ZN(2)-CYS(6) DNA BINDING DOMAIN (EUROFUNG)-RELATED-RELATED"/>
    <property type="match status" value="1"/>
</dbReference>
<feature type="domain" description="Zn(2)-C6 fungal-type" evidence="7">
    <location>
        <begin position="61"/>
        <end position="90"/>
    </location>
</feature>
<evidence type="ECO:0000256" key="5">
    <source>
        <dbReference type="ARBA" id="ARBA00023163"/>
    </source>
</evidence>
<name>A0A9W4HDC0_PENOL</name>
<evidence type="ECO:0000256" key="6">
    <source>
        <dbReference type="ARBA" id="ARBA00023242"/>
    </source>
</evidence>
<proteinExistence type="predicted"/>
<evidence type="ECO:0000256" key="2">
    <source>
        <dbReference type="ARBA" id="ARBA00022833"/>
    </source>
</evidence>
<dbReference type="SMART" id="SM00066">
    <property type="entry name" value="GAL4"/>
    <property type="match status" value="1"/>
</dbReference>